<dbReference type="OMA" id="KFVICTG"/>
<dbReference type="Gene3D" id="3.40.525.10">
    <property type="entry name" value="CRAL-TRIO lipid binding domain"/>
    <property type="match status" value="1"/>
</dbReference>
<dbReference type="GeneID" id="5006714"/>
<accession>A4SAS1</accession>
<dbReference type="InterPro" id="IPR001251">
    <property type="entry name" value="CRAL-TRIO_dom"/>
</dbReference>
<feature type="transmembrane region" description="Helical" evidence="1">
    <location>
        <begin position="415"/>
        <end position="436"/>
    </location>
</feature>
<sequence>MACELEEEEFYDHVELKRTHGKIPLYPWEGETWTGPRMLDVVEHGLTCADVDAGLGRPCTLKMSNERQIQHLRNAIADVMQSVAFEFAMKVFEGHDTPPEVACQRFLRRLCEACHGGVYCRLRIVHKTKDACLANLQDSKNLGAALYTRIFMLRFLKRFPPQHGFRHREIDADETKERAVRDLADTFDMFKIWPASESHPAALFCCMTTAGMKNLLRTEVTDSWYGVNQMYEVALAQPSEYLSGKLPPMIVDVKKCSVTVFTRANIALIARQFAVAEFHPEPFAHFIVTNCPYLLAALWSIGKLFLTESARNKFVICTGDASTEIQKRYGVAKRDQPVECGGEARDEMIAARDWLAVVPHEGAIKDLQRAMAGRRAIAGTASDPDASPLVRKFSALNMTPKMAFKTGIRPSSTSLVSVAIRAVEFVFLLALFALVFRSPARRLYMVAMNT</sequence>
<evidence type="ECO:0000313" key="3">
    <source>
        <dbReference type="EMBL" id="ABP00974.1"/>
    </source>
</evidence>
<keyword evidence="1" id="KW-0472">Membrane</keyword>
<dbReference type="PROSITE" id="PS50191">
    <property type="entry name" value="CRAL_TRIO"/>
    <property type="match status" value="1"/>
</dbReference>
<dbReference type="Gramene" id="ABP00974">
    <property type="protein sequence ID" value="ABP00974"/>
    <property type="gene ID" value="OSTLU_29361"/>
</dbReference>
<dbReference type="InterPro" id="IPR036865">
    <property type="entry name" value="CRAL-TRIO_dom_sf"/>
</dbReference>
<keyword evidence="1" id="KW-0812">Transmembrane</keyword>
<feature type="domain" description="CRAL-TRIO" evidence="2">
    <location>
        <begin position="250"/>
        <end position="348"/>
    </location>
</feature>
<dbReference type="OrthoDB" id="10384394at2759"/>
<organism evidence="3 4">
    <name type="scientific">Ostreococcus lucimarinus (strain CCE9901)</name>
    <dbReference type="NCBI Taxonomy" id="436017"/>
    <lineage>
        <taxon>Eukaryota</taxon>
        <taxon>Viridiplantae</taxon>
        <taxon>Chlorophyta</taxon>
        <taxon>Mamiellophyceae</taxon>
        <taxon>Mamiellales</taxon>
        <taxon>Bathycoccaceae</taxon>
        <taxon>Ostreococcus</taxon>
    </lineage>
</organism>
<reference evidence="3 4" key="1">
    <citation type="journal article" date="2007" name="Proc. Natl. Acad. Sci. U.S.A.">
        <title>The tiny eukaryote Ostreococcus provides genomic insights into the paradox of plankton speciation.</title>
        <authorList>
            <person name="Palenik B."/>
            <person name="Grimwood J."/>
            <person name="Aerts A."/>
            <person name="Rouze P."/>
            <person name="Salamov A."/>
            <person name="Putnam N."/>
            <person name="Dupont C."/>
            <person name="Jorgensen R."/>
            <person name="Derelle E."/>
            <person name="Rombauts S."/>
            <person name="Zhou K."/>
            <person name="Otillar R."/>
            <person name="Merchant S.S."/>
            <person name="Podell S."/>
            <person name="Gaasterland T."/>
            <person name="Napoli C."/>
            <person name="Gendler K."/>
            <person name="Manuell A."/>
            <person name="Tai V."/>
            <person name="Vallon O."/>
            <person name="Piganeau G."/>
            <person name="Jancek S."/>
            <person name="Heijde M."/>
            <person name="Jabbari K."/>
            <person name="Bowler C."/>
            <person name="Lohr M."/>
            <person name="Robbens S."/>
            <person name="Werner G."/>
            <person name="Dubchak I."/>
            <person name="Pazour G.J."/>
            <person name="Ren Q."/>
            <person name="Paulsen I."/>
            <person name="Delwiche C."/>
            <person name="Schmutz J."/>
            <person name="Rokhsar D."/>
            <person name="Van de Peer Y."/>
            <person name="Moreau H."/>
            <person name="Grigoriev I.V."/>
        </authorList>
    </citation>
    <scope>NUCLEOTIDE SEQUENCE [LARGE SCALE GENOMIC DNA]</scope>
    <source>
        <strain evidence="3 4">CCE9901</strain>
    </source>
</reference>
<evidence type="ECO:0000313" key="4">
    <source>
        <dbReference type="Proteomes" id="UP000001568"/>
    </source>
</evidence>
<protein>
    <recommendedName>
        <fullName evidence="2">CRAL-TRIO domain-containing protein</fullName>
    </recommendedName>
</protein>
<dbReference type="Pfam" id="PF13716">
    <property type="entry name" value="CRAL_TRIO_2"/>
    <property type="match status" value="1"/>
</dbReference>
<dbReference type="HOGENOM" id="CLU_608888_0_0_1"/>
<evidence type="ECO:0000259" key="2">
    <source>
        <dbReference type="PROSITE" id="PS50191"/>
    </source>
</evidence>
<keyword evidence="4" id="KW-1185">Reference proteome</keyword>
<evidence type="ECO:0000256" key="1">
    <source>
        <dbReference type="SAM" id="Phobius"/>
    </source>
</evidence>
<name>A4SAS1_OSTLU</name>
<dbReference type="AlphaFoldDB" id="A4SAS1"/>
<dbReference type="SUPFAM" id="SSF52087">
    <property type="entry name" value="CRAL/TRIO domain"/>
    <property type="match status" value="1"/>
</dbReference>
<dbReference type="RefSeq" id="XP_001422657.1">
    <property type="nucleotide sequence ID" value="XM_001422620.1"/>
</dbReference>
<dbReference type="KEGG" id="olu:OSTLU_29361"/>
<proteinExistence type="predicted"/>
<dbReference type="Proteomes" id="UP000001568">
    <property type="component" value="Chromosome 20"/>
</dbReference>
<gene>
    <name evidence="3" type="ORF">OSTLU_29361</name>
</gene>
<keyword evidence="1" id="KW-1133">Transmembrane helix</keyword>
<dbReference type="EMBL" id="CP000600">
    <property type="protein sequence ID" value="ABP00974.1"/>
    <property type="molecule type" value="Genomic_DNA"/>
</dbReference>